<evidence type="ECO:0000313" key="2">
    <source>
        <dbReference type="Proteomes" id="UP000249165"/>
    </source>
</evidence>
<dbReference type="AlphaFoldDB" id="A0A327Y2N4"/>
<evidence type="ECO:0000313" key="1">
    <source>
        <dbReference type="EMBL" id="RAK14015.1"/>
    </source>
</evidence>
<accession>A0A327Y2N4</accession>
<comment type="caution">
    <text evidence="1">The sequence shown here is derived from an EMBL/GenBank/DDBJ whole genome shotgun (WGS) entry which is preliminary data.</text>
</comment>
<evidence type="ECO:0008006" key="3">
    <source>
        <dbReference type="Google" id="ProtNLM"/>
    </source>
</evidence>
<keyword evidence="2" id="KW-1185">Reference proteome</keyword>
<protein>
    <recommendedName>
        <fullName evidence="3">DUF2946 family protein</fullName>
    </recommendedName>
</protein>
<name>A0A327Y2N4_9RHOB</name>
<organism evidence="1 2">
    <name type="scientific">Salipiger aestuarii</name>
    <dbReference type="NCBI Taxonomy" id="568098"/>
    <lineage>
        <taxon>Bacteria</taxon>
        <taxon>Pseudomonadati</taxon>
        <taxon>Pseudomonadota</taxon>
        <taxon>Alphaproteobacteria</taxon>
        <taxon>Rhodobacterales</taxon>
        <taxon>Roseobacteraceae</taxon>
        <taxon>Salipiger</taxon>
    </lineage>
</organism>
<proteinExistence type="predicted"/>
<sequence length="125" mass="12621">MKRLAIILVLPVLAFGLGLATAASGSLRLAHGLAMAGQQAIVICGSSGIETITLDRNGNPVEPAPSSCDHCADCMLASFAIADAAASRSAPVLGNRQAAMNRPARFVSSGVSIHRSRGPPTVTGA</sequence>
<dbReference type="Proteomes" id="UP000249165">
    <property type="component" value="Unassembled WGS sequence"/>
</dbReference>
<dbReference type="EMBL" id="QLMG01000031">
    <property type="protein sequence ID" value="RAK14015.1"/>
    <property type="molecule type" value="Genomic_DNA"/>
</dbReference>
<gene>
    <name evidence="1" type="ORF">ATI53_103143</name>
</gene>
<reference evidence="1 2" key="1">
    <citation type="submission" date="2018-06" db="EMBL/GenBank/DDBJ databases">
        <title>Genomic Encyclopedia of Archaeal and Bacterial Type Strains, Phase II (KMG-II): from individual species to whole genera.</title>
        <authorList>
            <person name="Goeker M."/>
        </authorList>
    </citation>
    <scope>NUCLEOTIDE SEQUENCE [LARGE SCALE GENOMIC DNA]</scope>
    <source>
        <strain evidence="1 2">DSM 22011</strain>
    </source>
</reference>
<dbReference type="RefSeq" id="WP_009503967.1">
    <property type="nucleotide sequence ID" value="NZ_LIGK01000031.1"/>
</dbReference>